<sequence>MVKGSDIILIHVAIMFPPAAIGFISGCSADLLINICLTILGFIPGHIHAFWIIYKKMQAEERRDQGGSIYTGSGQHQPRDDQPRSSTVNVNVLDKENDVDDGKLQPRNDQRPAATANVEKVLDVAKVVLSAMGDDGSGQ</sequence>
<evidence type="ECO:0000256" key="6">
    <source>
        <dbReference type="SAM" id="MobiDB-lite"/>
    </source>
</evidence>
<dbReference type="PROSITE" id="PS51257">
    <property type="entry name" value="PROKAR_LIPOPROTEIN"/>
    <property type="match status" value="1"/>
</dbReference>
<keyword evidence="5 7" id="KW-0472">Membrane</keyword>
<organism evidence="8 9">
    <name type="scientific">Boletus reticuloceps</name>
    <dbReference type="NCBI Taxonomy" id="495285"/>
    <lineage>
        <taxon>Eukaryota</taxon>
        <taxon>Fungi</taxon>
        <taxon>Dikarya</taxon>
        <taxon>Basidiomycota</taxon>
        <taxon>Agaricomycotina</taxon>
        <taxon>Agaricomycetes</taxon>
        <taxon>Agaricomycetidae</taxon>
        <taxon>Boletales</taxon>
        <taxon>Boletineae</taxon>
        <taxon>Boletaceae</taxon>
        <taxon>Boletoideae</taxon>
        <taxon>Boletus</taxon>
    </lineage>
</organism>
<protein>
    <submittedName>
        <fullName evidence="8">Uncharacterized protein</fullName>
    </submittedName>
</protein>
<keyword evidence="3 7" id="KW-0812">Transmembrane</keyword>
<comment type="similarity">
    <text evidence="2">Belongs to the UPF0057 (PMP3) family.</text>
</comment>
<feature type="region of interest" description="Disordered" evidence="6">
    <location>
        <begin position="65"/>
        <end position="117"/>
    </location>
</feature>
<comment type="subcellular location">
    <subcellularLocation>
        <location evidence="1">Membrane</location>
    </subcellularLocation>
</comment>
<feature type="transmembrane region" description="Helical" evidence="7">
    <location>
        <begin position="7"/>
        <end position="25"/>
    </location>
</feature>
<evidence type="ECO:0000256" key="1">
    <source>
        <dbReference type="ARBA" id="ARBA00004370"/>
    </source>
</evidence>
<dbReference type="AlphaFoldDB" id="A0A8I3AD39"/>
<feature type="transmembrane region" description="Helical" evidence="7">
    <location>
        <begin position="31"/>
        <end position="54"/>
    </location>
</feature>
<feature type="compositionally biased region" description="Basic and acidic residues" evidence="6">
    <location>
        <begin position="93"/>
        <end position="110"/>
    </location>
</feature>
<name>A0A8I3AD39_9AGAM</name>
<dbReference type="Pfam" id="PF01679">
    <property type="entry name" value="Pmp3"/>
    <property type="match status" value="1"/>
</dbReference>
<keyword evidence="4 7" id="KW-1133">Transmembrane helix</keyword>
<evidence type="ECO:0000313" key="8">
    <source>
        <dbReference type="EMBL" id="KAG6380933.1"/>
    </source>
</evidence>
<evidence type="ECO:0000256" key="4">
    <source>
        <dbReference type="ARBA" id="ARBA00022989"/>
    </source>
</evidence>
<evidence type="ECO:0000256" key="5">
    <source>
        <dbReference type="ARBA" id="ARBA00023136"/>
    </source>
</evidence>
<dbReference type="OrthoDB" id="2802411at2759"/>
<accession>A0A8I3AD39</accession>
<dbReference type="EMBL" id="JAGFBS010000002">
    <property type="protein sequence ID" value="KAG6380933.1"/>
    <property type="molecule type" value="Genomic_DNA"/>
</dbReference>
<reference evidence="8" key="1">
    <citation type="submission" date="2021-03" db="EMBL/GenBank/DDBJ databases">
        <title>Evolutionary innovations through gain and loss of genes in the ectomycorrhizal Boletales.</title>
        <authorList>
            <person name="Wu G."/>
            <person name="Miyauchi S."/>
            <person name="Morin E."/>
            <person name="Yang Z.-L."/>
            <person name="Xu J."/>
            <person name="Martin F.M."/>
        </authorList>
    </citation>
    <scope>NUCLEOTIDE SEQUENCE</scope>
    <source>
        <strain evidence="8">BR01</strain>
    </source>
</reference>
<keyword evidence="9" id="KW-1185">Reference proteome</keyword>
<dbReference type="PANTHER" id="PTHR21659">
    <property type="entry name" value="HYDROPHOBIC PROTEIN RCI2 LOW TEMPERATURE AND SALT RESPONSIVE PROTEIN LTI6 -RELATED"/>
    <property type="match status" value="1"/>
</dbReference>
<dbReference type="PANTHER" id="PTHR21659:SF40">
    <property type="entry name" value="PHOSPHATIDYLSERINE DECARBOXYLASE"/>
    <property type="match status" value="1"/>
</dbReference>
<evidence type="ECO:0000256" key="2">
    <source>
        <dbReference type="ARBA" id="ARBA00009530"/>
    </source>
</evidence>
<evidence type="ECO:0000313" key="9">
    <source>
        <dbReference type="Proteomes" id="UP000683000"/>
    </source>
</evidence>
<evidence type="ECO:0000256" key="7">
    <source>
        <dbReference type="SAM" id="Phobius"/>
    </source>
</evidence>
<dbReference type="InterPro" id="IPR000612">
    <property type="entry name" value="PMP3"/>
</dbReference>
<dbReference type="Proteomes" id="UP000683000">
    <property type="component" value="Unassembled WGS sequence"/>
</dbReference>
<comment type="caution">
    <text evidence="8">The sequence shown here is derived from an EMBL/GenBank/DDBJ whole genome shotgun (WGS) entry which is preliminary data.</text>
</comment>
<dbReference type="GO" id="GO:0016020">
    <property type="term" value="C:membrane"/>
    <property type="evidence" value="ECO:0007669"/>
    <property type="project" value="UniProtKB-SubCell"/>
</dbReference>
<proteinExistence type="inferred from homology"/>
<gene>
    <name evidence="8" type="ORF">JVT61DRAFT_5326</name>
</gene>
<evidence type="ECO:0000256" key="3">
    <source>
        <dbReference type="ARBA" id="ARBA00022692"/>
    </source>
</evidence>